<dbReference type="PANTHER" id="PTHR11430">
    <property type="entry name" value="LIPOCALIN"/>
    <property type="match status" value="1"/>
</dbReference>
<evidence type="ECO:0000313" key="2">
    <source>
        <dbReference type="Ensembl" id="ENSCAFP00030005925.1"/>
    </source>
</evidence>
<dbReference type="GO" id="GO:0036094">
    <property type="term" value="F:small molecule binding"/>
    <property type="evidence" value="ECO:0007669"/>
    <property type="project" value="InterPro"/>
</dbReference>
<dbReference type="Proteomes" id="UP000694429">
    <property type="component" value="Chromosome 9"/>
</dbReference>
<organism evidence="2 3">
    <name type="scientific">Canis lupus familiaris</name>
    <name type="common">Dog</name>
    <name type="synonym">Canis familiaris</name>
    <dbReference type="NCBI Taxonomy" id="9615"/>
    <lineage>
        <taxon>Eukaryota</taxon>
        <taxon>Metazoa</taxon>
        <taxon>Chordata</taxon>
        <taxon>Craniata</taxon>
        <taxon>Vertebrata</taxon>
        <taxon>Euteleostomi</taxon>
        <taxon>Mammalia</taxon>
        <taxon>Eutheria</taxon>
        <taxon>Laurasiatheria</taxon>
        <taxon>Carnivora</taxon>
        <taxon>Caniformia</taxon>
        <taxon>Canidae</taxon>
        <taxon>Canis</taxon>
    </lineage>
</organism>
<dbReference type="InterPro" id="IPR002345">
    <property type="entry name" value="Lipocalin"/>
</dbReference>
<sequence length="300" mass="31979">MGGPGVSHGAPRPWGVTLAALGRLSTWARKGSKAPVPPIGSPQAGARLWVGWTPTAGSGSVGGEIYTQCPSGRGRRVKMGPGSLLSGLLSALVLATGSQPQEQLPRESHILNWNKFSGFWYILAVASDDQGFLPGRERRKLGASLVKVHKAGQLRVVLAFSRSQGCQAHTVILRKDRKKAMFRNTCAYDSLGHGEVTRVGASTASWPQTPGRWVGGPRGPGALAWGWGGGLAPCRPEGRPCASLLASEGGGGLPRAVYRLQLWCGLRAPGPSWPRLQDPAVLQQAEHVQLPEHEKIRRHM</sequence>
<proteinExistence type="inferred from homology"/>
<dbReference type="Ensembl" id="ENSCAFT00030006748.1">
    <property type="protein sequence ID" value="ENSCAFP00030005925.1"/>
    <property type="gene ID" value="ENSCAFG00030003613.1"/>
</dbReference>
<evidence type="ECO:0000256" key="1">
    <source>
        <dbReference type="ARBA" id="ARBA00006889"/>
    </source>
</evidence>
<protein>
    <submittedName>
        <fullName evidence="2">Lipocalin 10</fullName>
    </submittedName>
</protein>
<accession>A0A8C0M7L8</accession>
<dbReference type="InterPro" id="IPR012674">
    <property type="entry name" value="Calycin"/>
</dbReference>
<dbReference type="PROSITE" id="PS00213">
    <property type="entry name" value="LIPOCALIN"/>
    <property type="match status" value="1"/>
</dbReference>
<reference evidence="2" key="1">
    <citation type="submission" date="2019-03" db="EMBL/GenBank/DDBJ databases">
        <authorList>
            <person name="Warren W.C."/>
            <person name="Johnson G.S."/>
        </authorList>
    </citation>
    <scope>NUCLEOTIDE SEQUENCE [LARGE SCALE GENOMIC DNA]</scope>
    <source>
        <strain evidence="2">Basenji</strain>
    </source>
</reference>
<gene>
    <name evidence="2" type="primary">LCN10</name>
</gene>
<dbReference type="SUPFAM" id="SSF50814">
    <property type="entry name" value="Lipocalins"/>
    <property type="match status" value="1"/>
</dbReference>
<dbReference type="AlphaFoldDB" id="A0A8C0M7L8"/>
<reference evidence="2" key="2">
    <citation type="submission" date="2025-08" db="UniProtKB">
        <authorList>
            <consortium name="Ensembl"/>
        </authorList>
    </citation>
    <scope>IDENTIFICATION</scope>
</reference>
<comment type="similarity">
    <text evidence="1">Belongs to the calycin superfamily. Lipocalin family.</text>
</comment>
<evidence type="ECO:0000313" key="3">
    <source>
        <dbReference type="Proteomes" id="UP000694429"/>
    </source>
</evidence>
<name>A0A8C0M7L8_CANLF</name>
<dbReference type="Gene3D" id="2.40.128.20">
    <property type="match status" value="1"/>
</dbReference>
<dbReference type="InterPro" id="IPR022272">
    <property type="entry name" value="Lipocalin_CS"/>
</dbReference>
<dbReference type="PANTHER" id="PTHR11430:SF79">
    <property type="entry name" value="EPIDIDYMAL-SPECIFIC LIPOCALIN-10"/>
    <property type="match status" value="1"/>
</dbReference>